<dbReference type="SUPFAM" id="SSF81321">
    <property type="entry name" value="Family A G protein-coupled receptor-like"/>
    <property type="match status" value="1"/>
</dbReference>
<feature type="domain" description="G-protein coupled receptors family 1 profile" evidence="11">
    <location>
        <begin position="1"/>
        <end position="273"/>
    </location>
</feature>
<dbReference type="InterPro" id="IPR017452">
    <property type="entry name" value="GPCR_Rhodpsn_7TM"/>
</dbReference>
<protein>
    <submittedName>
        <fullName evidence="12">CSON010324 protein</fullName>
    </submittedName>
</protein>
<dbReference type="Pfam" id="PF00001">
    <property type="entry name" value="7tm_1"/>
    <property type="match status" value="1"/>
</dbReference>
<accession>A0A336MZF3</accession>
<dbReference type="VEuPathDB" id="VectorBase:CSON010324"/>
<evidence type="ECO:0000256" key="4">
    <source>
        <dbReference type="ARBA" id="ARBA00022692"/>
    </source>
</evidence>
<evidence type="ECO:0000256" key="7">
    <source>
        <dbReference type="ARBA" id="ARBA00023136"/>
    </source>
</evidence>
<comment type="subcellular location">
    <subcellularLocation>
        <location evidence="1">Cell membrane</location>
        <topology evidence="1">Multi-pass membrane protein</topology>
    </subcellularLocation>
</comment>
<dbReference type="PROSITE" id="PS50262">
    <property type="entry name" value="G_PROTEIN_RECEP_F1_2"/>
    <property type="match status" value="1"/>
</dbReference>
<evidence type="ECO:0000256" key="1">
    <source>
        <dbReference type="ARBA" id="ARBA00004651"/>
    </source>
</evidence>
<keyword evidence="6" id="KW-0297">G-protein coupled receptor</keyword>
<dbReference type="GO" id="GO:0005886">
    <property type="term" value="C:plasma membrane"/>
    <property type="evidence" value="ECO:0007669"/>
    <property type="project" value="UniProtKB-SubCell"/>
</dbReference>
<feature type="transmembrane region" description="Helical" evidence="10">
    <location>
        <begin position="65"/>
        <end position="87"/>
    </location>
</feature>
<keyword evidence="9" id="KW-0807">Transducer</keyword>
<dbReference type="GO" id="GO:0004930">
    <property type="term" value="F:G protein-coupled receptor activity"/>
    <property type="evidence" value="ECO:0007669"/>
    <property type="project" value="UniProtKB-KW"/>
</dbReference>
<evidence type="ECO:0000256" key="3">
    <source>
        <dbReference type="ARBA" id="ARBA00022475"/>
    </source>
</evidence>
<feature type="transmembrane region" description="Helical" evidence="10">
    <location>
        <begin position="99"/>
        <end position="121"/>
    </location>
</feature>
<feature type="transmembrane region" description="Helical" evidence="10">
    <location>
        <begin position="220"/>
        <end position="246"/>
    </location>
</feature>
<evidence type="ECO:0000256" key="6">
    <source>
        <dbReference type="ARBA" id="ARBA00023040"/>
    </source>
</evidence>
<feature type="transmembrane region" description="Helical" evidence="10">
    <location>
        <begin position="141"/>
        <end position="161"/>
    </location>
</feature>
<dbReference type="PANTHER" id="PTHR24249">
    <property type="entry name" value="HISTAMINE RECEPTOR-RELATED G-PROTEIN COUPLED RECEPTOR"/>
    <property type="match status" value="1"/>
</dbReference>
<dbReference type="PRINTS" id="PR00237">
    <property type="entry name" value="GPCRRHODOPSN"/>
</dbReference>
<evidence type="ECO:0000256" key="8">
    <source>
        <dbReference type="ARBA" id="ARBA00023170"/>
    </source>
</evidence>
<evidence type="ECO:0000313" key="12">
    <source>
        <dbReference type="EMBL" id="SSX35550.1"/>
    </source>
</evidence>
<dbReference type="AlphaFoldDB" id="A0A336MZF3"/>
<dbReference type="EMBL" id="UFQT01004176">
    <property type="protein sequence ID" value="SSX35550.1"/>
    <property type="molecule type" value="Genomic_DNA"/>
</dbReference>
<name>A0A336MZF3_CULSO</name>
<sequence length="328" mass="37565">MSSFVLYLFYKERSSIKIAHKYIISMSMNDLIVGFLCCSIGISFFRVEVYVNDKWCQINTAFTMFILYNSLITILIASIDRYWAIAFPIHHKTKVGEKVPNCIIICAWSFSVIVSSTSFAFVGGRSPVNGLCSFKSCFLTVVSSVVAPICIISIVIFYFLIHKTLKNTLYDGIDFERKRENVLKQMYVFLKKTDNDKCSLSNKTQNLDKKILKREIKTSILLVFTVTAAIIVFIPCFVTLAIFRIIPVTMDVCVLFSCSVLYLLHPIFNSFLYVYGIPNIRKRGKITLMQIFKCRTLNSTFEFDENMQKISSMKSSSNDQLSHKSLMV</sequence>
<evidence type="ECO:0000256" key="10">
    <source>
        <dbReference type="SAM" id="Phobius"/>
    </source>
</evidence>
<keyword evidence="7 10" id="KW-0472">Membrane</keyword>
<evidence type="ECO:0000256" key="9">
    <source>
        <dbReference type="ARBA" id="ARBA00023224"/>
    </source>
</evidence>
<evidence type="ECO:0000259" key="11">
    <source>
        <dbReference type="PROSITE" id="PS50262"/>
    </source>
</evidence>
<keyword evidence="5 10" id="KW-1133">Transmembrane helix</keyword>
<gene>
    <name evidence="12" type="primary">CSON010324</name>
</gene>
<dbReference type="CDD" id="cd00637">
    <property type="entry name" value="7tm_classA_rhodopsin-like"/>
    <property type="match status" value="1"/>
</dbReference>
<dbReference type="Gene3D" id="1.20.1070.10">
    <property type="entry name" value="Rhodopsin 7-helix transmembrane proteins"/>
    <property type="match status" value="1"/>
</dbReference>
<keyword evidence="3" id="KW-1003">Cell membrane</keyword>
<comment type="similarity">
    <text evidence="2">Belongs to the G-protein coupled receptor 1 family.</text>
</comment>
<keyword evidence="4 10" id="KW-0812">Transmembrane</keyword>
<keyword evidence="8" id="KW-0675">Receptor</keyword>
<feature type="transmembrane region" description="Helical" evidence="10">
    <location>
        <begin position="21"/>
        <end position="45"/>
    </location>
</feature>
<proteinExistence type="inferred from homology"/>
<feature type="transmembrane region" description="Helical" evidence="10">
    <location>
        <begin position="252"/>
        <end position="275"/>
    </location>
</feature>
<dbReference type="InterPro" id="IPR000276">
    <property type="entry name" value="GPCR_Rhodpsn"/>
</dbReference>
<evidence type="ECO:0000256" key="2">
    <source>
        <dbReference type="ARBA" id="ARBA00010663"/>
    </source>
</evidence>
<dbReference type="InterPro" id="IPR050569">
    <property type="entry name" value="TAAR"/>
</dbReference>
<organism evidence="12">
    <name type="scientific">Culicoides sonorensis</name>
    <name type="common">Biting midge</name>
    <dbReference type="NCBI Taxonomy" id="179676"/>
    <lineage>
        <taxon>Eukaryota</taxon>
        <taxon>Metazoa</taxon>
        <taxon>Ecdysozoa</taxon>
        <taxon>Arthropoda</taxon>
        <taxon>Hexapoda</taxon>
        <taxon>Insecta</taxon>
        <taxon>Pterygota</taxon>
        <taxon>Neoptera</taxon>
        <taxon>Endopterygota</taxon>
        <taxon>Diptera</taxon>
        <taxon>Nematocera</taxon>
        <taxon>Chironomoidea</taxon>
        <taxon>Ceratopogonidae</taxon>
        <taxon>Ceratopogoninae</taxon>
        <taxon>Culicoides</taxon>
        <taxon>Monoculicoides</taxon>
    </lineage>
</organism>
<evidence type="ECO:0000256" key="5">
    <source>
        <dbReference type="ARBA" id="ARBA00022989"/>
    </source>
</evidence>
<dbReference type="PANTHER" id="PTHR24249:SF372">
    <property type="entry name" value="G-PROTEIN COUPLED RECEPTORS FAMILY 1 PROFILE DOMAIN-CONTAINING PROTEIN"/>
    <property type="match status" value="1"/>
</dbReference>
<reference evidence="12" key="1">
    <citation type="submission" date="2018-07" db="EMBL/GenBank/DDBJ databases">
        <authorList>
            <person name="Quirk P.G."/>
            <person name="Krulwich T.A."/>
        </authorList>
    </citation>
    <scope>NUCLEOTIDE SEQUENCE</scope>
</reference>